<accession>M6W7G1</accession>
<sequence length="103" mass="12183">MRFYQNALFVPIGSGLEHVPKPFDFIGILADRCNCSYVLGQTLNFTRECLNQTRFVYRERFSSSDCNRVLIFDWSWGVSFRIELFKFVQNPEGIKKHNSFLKF</sequence>
<organism evidence="1 2">
    <name type="scientific">Leptospira borgpetersenii serovar Pomona str. 200901868</name>
    <dbReference type="NCBI Taxonomy" id="1192866"/>
    <lineage>
        <taxon>Bacteria</taxon>
        <taxon>Pseudomonadati</taxon>
        <taxon>Spirochaetota</taxon>
        <taxon>Spirochaetia</taxon>
        <taxon>Leptospirales</taxon>
        <taxon>Leptospiraceae</taxon>
        <taxon>Leptospira</taxon>
    </lineage>
</organism>
<gene>
    <name evidence="1" type="ORF">LEP1GSC133_1478</name>
</gene>
<name>M6W7G1_LEPBO</name>
<proteinExistence type="predicted"/>
<reference evidence="1 2" key="1">
    <citation type="submission" date="2013-01" db="EMBL/GenBank/DDBJ databases">
        <authorList>
            <person name="Harkins D.M."/>
            <person name="Durkin A.S."/>
            <person name="Brinkac L.M."/>
            <person name="Haft D.H."/>
            <person name="Selengut J.D."/>
            <person name="Sanka R."/>
            <person name="DePew J."/>
            <person name="Purushe J."/>
            <person name="Picardeau M."/>
            <person name="Werts C."/>
            <person name="Goarant C."/>
            <person name="Vinetz J.M."/>
            <person name="Sutton G.G."/>
            <person name="Nierman W.C."/>
            <person name="Fouts D.E."/>
        </authorList>
    </citation>
    <scope>NUCLEOTIDE SEQUENCE [LARGE SCALE GENOMIC DNA]</scope>
    <source>
        <strain evidence="1 2">200901868</strain>
    </source>
</reference>
<dbReference type="EMBL" id="AKWF02000105">
    <property type="protein sequence ID" value="EMO61174.1"/>
    <property type="molecule type" value="Genomic_DNA"/>
</dbReference>
<protein>
    <submittedName>
        <fullName evidence="1">Uncharacterized protein</fullName>
    </submittedName>
</protein>
<dbReference type="Proteomes" id="UP000012159">
    <property type="component" value="Unassembled WGS sequence"/>
</dbReference>
<evidence type="ECO:0000313" key="1">
    <source>
        <dbReference type="EMBL" id="EMO61174.1"/>
    </source>
</evidence>
<dbReference type="AlphaFoldDB" id="M6W7G1"/>
<comment type="caution">
    <text evidence="1">The sequence shown here is derived from an EMBL/GenBank/DDBJ whole genome shotgun (WGS) entry which is preliminary data.</text>
</comment>
<evidence type="ECO:0000313" key="2">
    <source>
        <dbReference type="Proteomes" id="UP000012159"/>
    </source>
</evidence>